<sequence length="714" mass="77586">MLPTRLSITWKISLLAGLCLLAVVVLLTGASLYQSQRSAELVKSTSGEMLNQSAQQRLNAYGETQALRIQRRFMDTYHYGSGLIGQLLFLREQAELRQTSSFELREDLIKLVQGALEASPDLLGMYLVFNPDALDGKDGLFINQHEFAGNNKGRFAIYWVQPTRGQLDMEVMDEDWFEDDSLDANGRPMNSWYTCPHESRHVCVIGPYEEKVNDETVLISSVAFPLVHEGKILGVFGIDFSLTSLQQLSVQASQSLYDGQGHASILNESGLLAGHSANPSALGQPLSQHYPQQAEHLLELVSAGRSQVIEHQGLMQTLHAFAPIPGAKAWSILLEVPQQALQAPALQLGQQLDQRSTRDSLTSLFLGLLAMLAGFALIWLTARSVTRPILDVAGMLKNIASGEGDLTQRLAYTKQDELGELTGWFNAFLDKLQPIITDVKRTVHNARDTAKQSSSIASQANDGMQQQYREVNLVATAAQEMSATALDVAQNAEQASAAARNADQATQQGLEIIARTTHSMQTLTQEMSSAMARVEGLAESSEQIGSVLEVIRGIAEQTNLLALNAAIEAARAGDAGRGFAVVADEVRGLAKRTQDSVGEIREVIESLQGDTQEVVGTMHSSHLHAQGSVEQVEQAVAALQRIGEAVSVINDMNLQIASAAEQQSAVAEEINRNVAGIRDVTESLAGQSRESARISQTLDTLANHQQGLMDQFKV</sequence>
<dbReference type="Gene3D" id="1.10.287.950">
    <property type="entry name" value="Methyl-accepting chemotaxis protein"/>
    <property type="match status" value="1"/>
</dbReference>
<keyword evidence="4" id="KW-0145">Chemotaxis</keyword>
<evidence type="ECO:0000256" key="4">
    <source>
        <dbReference type="ARBA" id="ARBA00022500"/>
    </source>
</evidence>
<protein>
    <submittedName>
        <fullName evidence="14">Methyl-accepting chemotaxis protein</fullName>
    </submittedName>
</protein>
<evidence type="ECO:0000259" key="13">
    <source>
        <dbReference type="PROSITE" id="PS50885"/>
    </source>
</evidence>
<comment type="subcellular location">
    <subcellularLocation>
        <location evidence="1">Cell membrane</location>
    </subcellularLocation>
</comment>
<dbReference type="Gene3D" id="1.10.8.500">
    <property type="entry name" value="HAMP domain in histidine kinase"/>
    <property type="match status" value="1"/>
</dbReference>
<evidence type="ECO:0000256" key="1">
    <source>
        <dbReference type="ARBA" id="ARBA00004236"/>
    </source>
</evidence>
<keyword evidence="5 11" id="KW-0812">Transmembrane</keyword>
<dbReference type="SUPFAM" id="SSF58104">
    <property type="entry name" value="Methyl-accepting chemotaxis protein (MCP) signaling domain"/>
    <property type="match status" value="1"/>
</dbReference>
<comment type="similarity">
    <text evidence="9">Belongs to the methyl-accepting chemotaxis (MCP) protein family.</text>
</comment>
<accession>A0ABR8TQL6</accession>
<evidence type="ECO:0000256" key="3">
    <source>
        <dbReference type="ARBA" id="ARBA00022481"/>
    </source>
</evidence>
<dbReference type="Pfam" id="PF00672">
    <property type="entry name" value="HAMP"/>
    <property type="match status" value="1"/>
</dbReference>
<evidence type="ECO:0000259" key="12">
    <source>
        <dbReference type="PROSITE" id="PS50111"/>
    </source>
</evidence>
<dbReference type="CDD" id="cd11386">
    <property type="entry name" value="MCP_signal"/>
    <property type="match status" value="1"/>
</dbReference>
<dbReference type="SMART" id="SM00304">
    <property type="entry name" value="HAMP"/>
    <property type="match status" value="1"/>
</dbReference>
<dbReference type="PANTHER" id="PTHR32089">
    <property type="entry name" value="METHYL-ACCEPTING CHEMOTAXIS PROTEIN MCPB"/>
    <property type="match status" value="1"/>
</dbReference>
<evidence type="ECO:0000256" key="11">
    <source>
        <dbReference type="SAM" id="Phobius"/>
    </source>
</evidence>
<evidence type="ECO:0000256" key="7">
    <source>
        <dbReference type="ARBA" id="ARBA00023136"/>
    </source>
</evidence>
<keyword evidence="15" id="KW-1185">Reference proteome</keyword>
<keyword evidence="8 10" id="KW-0807">Transducer</keyword>
<dbReference type="PANTHER" id="PTHR32089:SF120">
    <property type="entry name" value="METHYL-ACCEPTING CHEMOTAXIS PROTEIN TLPQ"/>
    <property type="match status" value="1"/>
</dbReference>
<evidence type="ECO:0000256" key="8">
    <source>
        <dbReference type="ARBA" id="ARBA00023224"/>
    </source>
</evidence>
<dbReference type="Pfam" id="PF22673">
    <property type="entry name" value="MCP-like_PDC_1"/>
    <property type="match status" value="1"/>
</dbReference>
<evidence type="ECO:0000256" key="2">
    <source>
        <dbReference type="ARBA" id="ARBA00022475"/>
    </source>
</evidence>
<evidence type="ECO:0000256" key="6">
    <source>
        <dbReference type="ARBA" id="ARBA00022989"/>
    </source>
</evidence>
<dbReference type="EMBL" id="JACSQG010000005">
    <property type="protein sequence ID" value="MBD7977758.1"/>
    <property type="molecule type" value="Genomic_DNA"/>
</dbReference>
<evidence type="ECO:0000313" key="14">
    <source>
        <dbReference type="EMBL" id="MBD7977758.1"/>
    </source>
</evidence>
<dbReference type="SMART" id="SM00283">
    <property type="entry name" value="MA"/>
    <property type="match status" value="1"/>
</dbReference>
<dbReference type="Gene3D" id="3.30.450.20">
    <property type="entry name" value="PAS domain"/>
    <property type="match status" value="1"/>
</dbReference>
<dbReference type="Proteomes" id="UP000611945">
    <property type="component" value="Unassembled WGS sequence"/>
</dbReference>
<name>A0ABR8TQL6_9PSED</name>
<dbReference type="InterPro" id="IPR004089">
    <property type="entry name" value="MCPsignal_dom"/>
</dbReference>
<keyword evidence="6 11" id="KW-1133">Transmembrane helix</keyword>
<reference evidence="14 15" key="1">
    <citation type="submission" date="2020-08" db="EMBL/GenBank/DDBJ databases">
        <title>A Genomic Blueprint of the Chicken Gut Microbiome.</title>
        <authorList>
            <person name="Gilroy R."/>
            <person name="Ravi A."/>
            <person name="Getino M."/>
            <person name="Pursley I."/>
            <person name="Horton D.L."/>
            <person name="Alikhan N.-F."/>
            <person name="Baker D."/>
            <person name="Gharbi K."/>
            <person name="Hall N."/>
            <person name="Watson M."/>
            <person name="Adriaenssens E.M."/>
            <person name="Foster-Nyarko E."/>
            <person name="Jarju S."/>
            <person name="Secka A."/>
            <person name="Antonio M."/>
            <person name="Oren A."/>
            <person name="Chaudhuri R."/>
            <person name="La Ragione R.M."/>
            <person name="Hildebrand F."/>
            <person name="Pallen M.J."/>
        </authorList>
    </citation>
    <scope>NUCLEOTIDE SEQUENCE [LARGE SCALE GENOMIC DNA]</scope>
    <source>
        <strain evidence="14 15">Sa2CUA2</strain>
    </source>
</reference>
<dbReference type="CDD" id="cd06225">
    <property type="entry name" value="HAMP"/>
    <property type="match status" value="1"/>
</dbReference>
<gene>
    <name evidence="14" type="ORF">H9642_11210</name>
</gene>
<evidence type="ECO:0000256" key="5">
    <source>
        <dbReference type="ARBA" id="ARBA00022692"/>
    </source>
</evidence>
<feature type="domain" description="Methyl-accepting transducer" evidence="12">
    <location>
        <begin position="442"/>
        <end position="678"/>
    </location>
</feature>
<keyword evidence="3" id="KW-0488">Methylation</keyword>
<comment type="caution">
    <text evidence="14">The sequence shown here is derived from an EMBL/GenBank/DDBJ whole genome shotgun (WGS) entry which is preliminary data.</text>
</comment>
<dbReference type="PROSITE" id="PS50111">
    <property type="entry name" value="CHEMOTAXIS_TRANSDUC_2"/>
    <property type="match status" value="1"/>
</dbReference>
<keyword evidence="7 11" id="KW-0472">Membrane</keyword>
<dbReference type="PROSITE" id="PS50885">
    <property type="entry name" value="HAMP"/>
    <property type="match status" value="1"/>
</dbReference>
<dbReference type="InterPro" id="IPR003660">
    <property type="entry name" value="HAMP_dom"/>
</dbReference>
<evidence type="ECO:0000256" key="9">
    <source>
        <dbReference type="ARBA" id="ARBA00029447"/>
    </source>
</evidence>
<evidence type="ECO:0000256" key="10">
    <source>
        <dbReference type="PROSITE-ProRule" id="PRU00284"/>
    </source>
</evidence>
<feature type="transmembrane region" description="Helical" evidence="11">
    <location>
        <begin position="361"/>
        <end position="380"/>
    </location>
</feature>
<dbReference type="CDD" id="cd12913">
    <property type="entry name" value="PDC1_MCP_like"/>
    <property type="match status" value="1"/>
</dbReference>
<keyword evidence="2" id="KW-1003">Cell membrane</keyword>
<dbReference type="Pfam" id="PF00015">
    <property type="entry name" value="MCPsignal"/>
    <property type="match status" value="1"/>
</dbReference>
<organism evidence="14 15">
    <name type="scientific">Serpens gallinarum</name>
    <dbReference type="NCBI Taxonomy" id="2763075"/>
    <lineage>
        <taxon>Bacteria</taxon>
        <taxon>Pseudomonadati</taxon>
        <taxon>Pseudomonadota</taxon>
        <taxon>Gammaproteobacteria</taxon>
        <taxon>Pseudomonadales</taxon>
        <taxon>Pseudomonadaceae</taxon>
        <taxon>Pseudomonas</taxon>
    </lineage>
</organism>
<evidence type="ECO:0000313" key="15">
    <source>
        <dbReference type="Proteomes" id="UP000611945"/>
    </source>
</evidence>
<proteinExistence type="inferred from homology"/>
<feature type="domain" description="HAMP" evidence="13">
    <location>
        <begin position="383"/>
        <end position="437"/>
    </location>
</feature>